<reference evidence="2 3" key="1">
    <citation type="submission" date="2020-08" db="EMBL/GenBank/DDBJ databases">
        <title>Genome Sequencing of Nocardia wallacei strain FMUON74 and assembly.</title>
        <authorList>
            <person name="Toyokawa M."/>
            <person name="Uesaka K."/>
        </authorList>
    </citation>
    <scope>NUCLEOTIDE SEQUENCE [LARGE SCALE GENOMIC DNA]</scope>
    <source>
        <strain evidence="2 3">FMUON74</strain>
    </source>
</reference>
<evidence type="ECO:0000313" key="3">
    <source>
        <dbReference type="Proteomes" id="UP000516173"/>
    </source>
</evidence>
<protein>
    <recommendedName>
        <fullName evidence="1">STAS domain-containing protein</fullName>
    </recommendedName>
</protein>
<dbReference type="SUPFAM" id="SSF52091">
    <property type="entry name" value="SpoIIaa-like"/>
    <property type="match status" value="1"/>
</dbReference>
<evidence type="ECO:0000313" key="2">
    <source>
        <dbReference type="EMBL" id="BCK55622.1"/>
    </source>
</evidence>
<accession>A0A7G1KKC1</accession>
<organism evidence="2 3">
    <name type="scientific">Nocardia wallacei</name>
    <dbReference type="NCBI Taxonomy" id="480035"/>
    <lineage>
        <taxon>Bacteria</taxon>
        <taxon>Bacillati</taxon>
        <taxon>Actinomycetota</taxon>
        <taxon>Actinomycetes</taxon>
        <taxon>Mycobacteriales</taxon>
        <taxon>Nocardiaceae</taxon>
        <taxon>Nocardia</taxon>
    </lineage>
</organism>
<keyword evidence="3" id="KW-1185">Reference proteome</keyword>
<dbReference type="Pfam" id="PF01740">
    <property type="entry name" value="STAS"/>
    <property type="match status" value="1"/>
</dbReference>
<dbReference type="RefSeq" id="WP_187688703.1">
    <property type="nucleotide sequence ID" value="NZ_AP023396.1"/>
</dbReference>
<dbReference type="AlphaFoldDB" id="A0A7G1KKC1"/>
<dbReference type="KEGG" id="nwl:NWFMUON74_33940"/>
<dbReference type="PROSITE" id="PS50801">
    <property type="entry name" value="STAS"/>
    <property type="match status" value="1"/>
</dbReference>
<dbReference type="InterPro" id="IPR002645">
    <property type="entry name" value="STAS_dom"/>
</dbReference>
<name>A0A7G1KKC1_9NOCA</name>
<gene>
    <name evidence="2" type="ORF">NWFMUON74_33940</name>
</gene>
<dbReference type="Gene3D" id="3.30.750.24">
    <property type="entry name" value="STAS domain"/>
    <property type="match status" value="1"/>
</dbReference>
<dbReference type="InterPro" id="IPR036513">
    <property type="entry name" value="STAS_dom_sf"/>
</dbReference>
<proteinExistence type="predicted"/>
<dbReference type="Proteomes" id="UP000516173">
    <property type="component" value="Chromosome"/>
</dbReference>
<feature type="domain" description="STAS" evidence="1">
    <location>
        <begin position="26"/>
        <end position="138"/>
    </location>
</feature>
<sequence length="157" mass="17290">MTPSAGSYSISARPPAWSARSPEDQLFFRLRRRGDIVVLSVRGEADAYTLPLWRRQVREAAQTARTACGALIVDATTLDFLSLRTLAALAEDAAAYRREGVEICLVTTNLRIARLACSDARTARLAIRSTVVSALTAFELRRRPGHSAARPRTHRTP</sequence>
<dbReference type="GeneID" id="80347926"/>
<dbReference type="EMBL" id="AP023396">
    <property type="protein sequence ID" value="BCK55622.1"/>
    <property type="molecule type" value="Genomic_DNA"/>
</dbReference>
<evidence type="ECO:0000259" key="1">
    <source>
        <dbReference type="PROSITE" id="PS50801"/>
    </source>
</evidence>